<dbReference type="PIRSF" id="PIRSF038994">
    <property type="entry name" value="NagA"/>
    <property type="match status" value="1"/>
</dbReference>
<dbReference type="Proteomes" id="UP001589896">
    <property type="component" value="Unassembled WGS sequence"/>
</dbReference>
<proteinExistence type="inferred from homology"/>
<comment type="similarity">
    <text evidence="1 5">Belongs to the metallo-dependent hydrolases superfamily. NagA family.</text>
</comment>
<evidence type="ECO:0000259" key="6">
    <source>
        <dbReference type="Pfam" id="PF01979"/>
    </source>
</evidence>
<dbReference type="SUPFAM" id="SSF51338">
    <property type="entry name" value="Composite domain of metallo-dependent hydrolases"/>
    <property type="match status" value="1"/>
</dbReference>
<protein>
    <submittedName>
        <fullName evidence="7">N-acetylglucosamine-6-phosphate deacetylase</fullName>
        <ecNumber evidence="7">3.5.1.25</ecNumber>
    </submittedName>
</protein>
<dbReference type="PANTHER" id="PTHR11113">
    <property type="entry name" value="N-ACETYLGLUCOSAMINE-6-PHOSPHATE DEACETYLASE"/>
    <property type="match status" value="1"/>
</dbReference>
<evidence type="ECO:0000256" key="1">
    <source>
        <dbReference type="ARBA" id="ARBA00010716"/>
    </source>
</evidence>
<organism evidence="7 8">
    <name type="scientific">Lysobacter korlensis</name>
    <dbReference type="NCBI Taxonomy" id="553636"/>
    <lineage>
        <taxon>Bacteria</taxon>
        <taxon>Pseudomonadati</taxon>
        <taxon>Pseudomonadota</taxon>
        <taxon>Gammaproteobacteria</taxon>
        <taxon>Lysobacterales</taxon>
        <taxon>Lysobacteraceae</taxon>
        <taxon>Lysobacter</taxon>
    </lineage>
</organism>
<keyword evidence="4 5" id="KW-0119">Carbohydrate metabolism</keyword>
<dbReference type="InterPro" id="IPR006680">
    <property type="entry name" value="Amidohydro-rel"/>
</dbReference>
<keyword evidence="3 5" id="KW-0378">Hydrolase</keyword>
<evidence type="ECO:0000313" key="7">
    <source>
        <dbReference type="EMBL" id="MFC0680827.1"/>
    </source>
</evidence>
<dbReference type="PANTHER" id="PTHR11113:SF14">
    <property type="entry name" value="N-ACETYLGLUCOSAMINE-6-PHOSPHATE DEACETYLASE"/>
    <property type="match status" value="1"/>
</dbReference>
<feature type="domain" description="Amidohydrolase-related" evidence="6">
    <location>
        <begin position="56"/>
        <end position="379"/>
    </location>
</feature>
<dbReference type="Gene3D" id="2.30.40.10">
    <property type="entry name" value="Urease, subunit C, domain 1"/>
    <property type="match status" value="1"/>
</dbReference>
<dbReference type="InterPro" id="IPR003764">
    <property type="entry name" value="GlcNAc_6-P_deAcase"/>
</dbReference>
<accession>A0ABV6RV22</accession>
<evidence type="ECO:0000313" key="8">
    <source>
        <dbReference type="Proteomes" id="UP001589896"/>
    </source>
</evidence>
<gene>
    <name evidence="7" type="primary">nagA</name>
    <name evidence="7" type="ORF">ACFFGH_23600</name>
</gene>
<keyword evidence="8" id="KW-1185">Reference proteome</keyword>
<evidence type="ECO:0000256" key="4">
    <source>
        <dbReference type="ARBA" id="ARBA00023277"/>
    </source>
</evidence>
<dbReference type="GO" id="GO:0008448">
    <property type="term" value="F:N-acetylglucosamine-6-phosphate deacetylase activity"/>
    <property type="evidence" value="ECO:0007669"/>
    <property type="project" value="UniProtKB-EC"/>
</dbReference>
<dbReference type="InterPro" id="IPR011059">
    <property type="entry name" value="Metal-dep_hydrolase_composite"/>
</dbReference>
<keyword evidence="2" id="KW-0479">Metal-binding</keyword>
<name>A0ABV6RV22_9GAMM</name>
<dbReference type="SUPFAM" id="SSF51556">
    <property type="entry name" value="Metallo-dependent hydrolases"/>
    <property type="match status" value="1"/>
</dbReference>
<dbReference type="RefSeq" id="WP_386672911.1">
    <property type="nucleotide sequence ID" value="NZ_JBHLTG010000006.1"/>
</dbReference>
<dbReference type="Gene3D" id="3.20.20.140">
    <property type="entry name" value="Metal-dependent hydrolases"/>
    <property type="match status" value="1"/>
</dbReference>
<evidence type="ECO:0000256" key="5">
    <source>
        <dbReference type="PIRNR" id="PIRNR038994"/>
    </source>
</evidence>
<dbReference type="EC" id="3.5.1.25" evidence="7"/>
<sequence>MRTLIHNALGVDVRGEEPGTWVLFSEGLIVAAGTGAPPTDDLPSVGWVVDAAGARLVPGFVDLHCHGGGGSSFEDGAAAIAAALATHRAHGTTRSVVSFVAAPVQDLARRLALVAELTASDPLVLGSHLEGPFLSPARRGAHAAEALTHPEHRSVESLLTAARGTLRQATIAPELPGALEAIDALVAAGCAVAVGHTDADAAGASAAFDRGATLLTHAFNAMAGIEARRGGPIGAAVADDRVTLELILDGRHVDSLVARLLFAAAPGRIALVTDSMAAAGSGDGAYLLGTLPVTVRDGTATLDGAGTLAGSTLTQDAALRRAVLELGIDPADAVAAVTSTPARALGLDDRFGLLAEGYAADAVLLDADWRVQRVWADGRELPTV</sequence>
<evidence type="ECO:0000256" key="2">
    <source>
        <dbReference type="ARBA" id="ARBA00022723"/>
    </source>
</evidence>
<dbReference type="Pfam" id="PF01979">
    <property type="entry name" value="Amidohydro_1"/>
    <property type="match status" value="1"/>
</dbReference>
<dbReference type="EMBL" id="JBHLTG010000006">
    <property type="protein sequence ID" value="MFC0680827.1"/>
    <property type="molecule type" value="Genomic_DNA"/>
</dbReference>
<dbReference type="NCBIfam" id="TIGR00221">
    <property type="entry name" value="nagA"/>
    <property type="match status" value="1"/>
</dbReference>
<reference evidence="7 8" key="1">
    <citation type="submission" date="2024-09" db="EMBL/GenBank/DDBJ databases">
        <authorList>
            <person name="Sun Q."/>
            <person name="Mori K."/>
        </authorList>
    </citation>
    <scope>NUCLEOTIDE SEQUENCE [LARGE SCALE GENOMIC DNA]</scope>
    <source>
        <strain evidence="7 8">KCTC 23076</strain>
    </source>
</reference>
<evidence type="ECO:0000256" key="3">
    <source>
        <dbReference type="ARBA" id="ARBA00022801"/>
    </source>
</evidence>
<dbReference type="InterPro" id="IPR032466">
    <property type="entry name" value="Metal_Hydrolase"/>
</dbReference>
<comment type="caution">
    <text evidence="7">The sequence shown here is derived from an EMBL/GenBank/DDBJ whole genome shotgun (WGS) entry which is preliminary data.</text>
</comment>